<accession>A0A8I0HQJ5</accession>
<proteinExistence type="predicted"/>
<dbReference type="EMBL" id="JACSPR010000006">
    <property type="protein sequence ID" value="MBD8030488.1"/>
    <property type="molecule type" value="Genomic_DNA"/>
</dbReference>
<evidence type="ECO:0000313" key="2">
    <source>
        <dbReference type="Proteomes" id="UP000650224"/>
    </source>
</evidence>
<dbReference type="Proteomes" id="UP000650224">
    <property type="component" value="Unassembled WGS sequence"/>
</dbReference>
<comment type="caution">
    <text evidence="1">The sequence shown here is derived from an EMBL/GenBank/DDBJ whole genome shotgun (WGS) entry which is preliminary data.</text>
</comment>
<evidence type="ECO:0000313" key="1">
    <source>
        <dbReference type="EMBL" id="MBD8030488.1"/>
    </source>
</evidence>
<dbReference type="AlphaFoldDB" id="A0A8I0HQJ5"/>
<reference evidence="1 2" key="1">
    <citation type="submission" date="2020-08" db="EMBL/GenBank/DDBJ databases">
        <title>A Genomic Blueprint of the Chicken Gut Microbiome.</title>
        <authorList>
            <person name="Gilroy R."/>
            <person name="Ravi A."/>
            <person name="Getino M."/>
            <person name="Pursley I."/>
            <person name="Horton D.L."/>
            <person name="Alikhan N.-F."/>
            <person name="Baker D."/>
            <person name="Gharbi K."/>
            <person name="Hall N."/>
            <person name="Watson M."/>
            <person name="Adriaenssens E.M."/>
            <person name="Foster-Nyarko E."/>
            <person name="Jarju S."/>
            <person name="Secka A."/>
            <person name="Antonio M."/>
            <person name="Oren A."/>
            <person name="Chaudhuri R."/>
            <person name="La Ragione R.M."/>
            <person name="Hildebrand F."/>
            <person name="Pallen M.J."/>
        </authorList>
    </citation>
    <scope>NUCLEOTIDE SEQUENCE [LARGE SCALE GENOMIC DNA]</scope>
    <source>
        <strain evidence="1 2">Sa1YVA5</strain>
    </source>
</reference>
<name>A0A8I0HQJ5_9CORY</name>
<organism evidence="1 2">
    <name type="scientific">Corynebacterium gallinarum</name>
    <dbReference type="NCBI Taxonomy" id="2762214"/>
    <lineage>
        <taxon>Bacteria</taxon>
        <taxon>Bacillati</taxon>
        <taxon>Actinomycetota</taxon>
        <taxon>Actinomycetes</taxon>
        <taxon>Mycobacteriales</taxon>
        <taxon>Corynebacteriaceae</taxon>
        <taxon>Corynebacterium</taxon>
    </lineage>
</organism>
<keyword evidence="2" id="KW-1185">Reference proteome</keyword>
<gene>
    <name evidence="1" type="ORF">H9627_09185</name>
</gene>
<dbReference type="RefSeq" id="WP_191733747.1">
    <property type="nucleotide sequence ID" value="NZ_JACSPR010000006.1"/>
</dbReference>
<sequence>MLLTCFTPAGAEWYIATIILAMERPAGPAENYRMGIATAAEDGFIYLVEYDPDMVLGV</sequence>
<protein>
    <submittedName>
        <fullName evidence="1">Uncharacterized protein</fullName>
    </submittedName>
</protein>